<accession>A0ABW1XL25</accession>
<evidence type="ECO:0000313" key="6">
    <source>
        <dbReference type="Proteomes" id="UP001596364"/>
    </source>
</evidence>
<keyword evidence="3 4" id="KW-0413">Isomerase</keyword>
<comment type="similarity">
    <text evidence="2 4">Belongs to the glucose-6-phosphate 1-epimerase family.</text>
</comment>
<name>A0ABW1XL25_9ALTE</name>
<dbReference type="EC" id="5.1.3.15" evidence="4"/>
<evidence type="ECO:0000256" key="2">
    <source>
        <dbReference type="ARBA" id="ARBA00005866"/>
    </source>
</evidence>
<dbReference type="InterPro" id="IPR008183">
    <property type="entry name" value="Aldose_1/G6P_1-epimerase"/>
</dbReference>
<evidence type="ECO:0000313" key="5">
    <source>
        <dbReference type="EMBL" id="MFC6439847.1"/>
    </source>
</evidence>
<dbReference type="Proteomes" id="UP001596364">
    <property type="component" value="Unassembled WGS sequence"/>
</dbReference>
<keyword evidence="6" id="KW-1185">Reference proteome</keyword>
<evidence type="ECO:0000256" key="1">
    <source>
        <dbReference type="ARBA" id="ARBA00001096"/>
    </source>
</evidence>
<protein>
    <recommendedName>
        <fullName evidence="4">Putative glucose-6-phosphate 1-epimerase</fullName>
        <ecNumber evidence="4">5.1.3.15</ecNumber>
    </recommendedName>
</protein>
<organism evidence="5 6">
    <name type="scientific">Pseudobowmanella zhangzhouensis</name>
    <dbReference type="NCBI Taxonomy" id="1537679"/>
    <lineage>
        <taxon>Bacteria</taxon>
        <taxon>Pseudomonadati</taxon>
        <taxon>Pseudomonadota</taxon>
        <taxon>Gammaproteobacteria</taxon>
        <taxon>Alteromonadales</taxon>
        <taxon>Alteromonadaceae</taxon>
    </lineage>
</organism>
<dbReference type="PANTHER" id="PTHR11122">
    <property type="entry name" value="APOSPORY-ASSOCIATED PROTEIN C-RELATED"/>
    <property type="match status" value="1"/>
</dbReference>
<dbReference type="Gene3D" id="2.70.98.10">
    <property type="match status" value="1"/>
</dbReference>
<dbReference type="EMBL" id="JBHSUS010000001">
    <property type="protein sequence ID" value="MFC6439847.1"/>
    <property type="molecule type" value="Genomic_DNA"/>
</dbReference>
<dbReference type="CDD" id="cd09020">
    <property type="entry name" value="D-hex-6-P-epi_like"/>
    <property type="match status" value="1"/>
</dbReference>
<dbReference type="InterPro" id="IPR011013">
    <property type="entry name" value="Gal_mutarotase_sf_dom"/>
</dbReference>
<dbReference type="Pfam" id="PF01263">
    <property type="entry name" value="Aldose_epim"/>
    <property type="match status" value="1"/>
</dbReference>
<dbReference type="PIRSF" id="PIRSF016020">
    <property type="entry name" value="PHexose_mutarotase"/>
    <property type="match status" value="1"/>
</dbReference>
<dbReference type="InterPro" id="IPR025532">
    <property type="entry name" value="G6P_1-epimerase"/>
</dbReference>
<comment type="catalytic activity">
    <reaction evidence="1">
        <text>alpha-D-glucose 6-phosphate = beta-D-glucose 6-phosphate</text>
        <dbReference type="Rhea" id="RHEA:16249"/>
        <dbReference type="ChEBI" id="CHEBI:58225"/>
        <dbReference type="ChEBI" id="CHEBI:58247"/>
        <dbReference type="EC" id="5.1.3.15"/>
    </reaction>
</comment>
<gene>
    <name evidence="5" type="ORF">ACFP85_06760</name>
</gene>
<sequence>MHRSNYLTVTSNDHGLDILHIDNPYASASIALFGGHVLTFTPKHDGRPRLWMSEQAILDGSKPIRGGIPICWPWFGPHPSETGAPQHGYLRTLQWQLIQSSDTQTGTELLLEPSYTQASWFTSPCSVKLKVLVGCYLEVSLITRNGSQNPVQIGAALHSYLHVDDIHQVQIDGLTGVFIDKTADANIAQTPESYGIDAETDRVHLCRINDVSVRTHQLTQRLTQQGHDSVVIWNPWREKSQSMQDMADDGYLTMLCVEAAVTQGLTLEPGEQHSLTQSIY</sequence>
<dbReference type="RefSeq" id="WP_131256734.1">
    <property type="nucleotide sequence ID" value="NZ_JBHSUS010000001.1"/>
</dbReference>
<dbReference type="SUPFAM" id="SSF74650">
    <property type="entry name" value="Galactose mutarotase-like"/>
    <property type="match status" value="1"/>
</dbReference>
<evidence type="ECO:0000256" key="4">
    <source>
        <dbReference type="PIRNR" id="PIRNR016020"/>
    </source>
</evidence>
<proteinExistence type="inferred from homology"/>
<reference evidence="6" key="1">
    <citation type="journal article" date="2019" name="Int. J. Syst. Evol. Microbiol.">
        <title>The Global Catalogue of Microorganisms (GCM) 10K type strain sequencing project: providing services to taxonomists for standard genome sequencing and annotation.</title>
        <authorList>
            <consortium name="The Broad Institute Genomics Platform"/>
            <consortium name="The Broad Institute Genome Sequencing Center for Infectious Disease"/>
            <person name="Wu L."/>
            <person name="Ma J."/>
        </authorList>
    </citation>
    <scope>NUCLEOTIDE SEQUENCE [LARGE SCALE GENOMIC DNA]</scope>
    <source>
        <strain evidence="6">CGMCC 1.16031</strain>
    </source>
</reference>
<comment type="caution">
    <text evidence="5">The sequence shown here is derived from an EMBL/GenBank/DDBJ whole genome shotgun (WGS) entry which is preliminary data.</text>
</comment>
<dbReference type="GO" id="GO:0016853">
    <property type="term" value="F:isomerase activity"/>
    <property type="evidence" value="ECO:0007669"/>
    <property type="project" value="UniProtKB-KW"/>
</dbReference>
<dbReference type="PANTHER" id="PTHR11122:SF13">
    <property type="entry name" value="GLUCOSE-6-PHOSPHATE 1-EPIMERASE"/>
    <property type="match status" value="1"/>
</dbReference>
<evidence type="ECO:0000256" key="3">
    <source>
        <dbReference type="ARBA" id="ARBA00023235"/>
    </source>
</evidence>
<dbReference type="InterPro" id="IPR014718">
    <property type="entry name" value="GH-type_carb-bd"/>
</dbReference>